<protein>
    <submittedName>
        <fullName evidence="6">Glycine cleavage system transcriptional activator GcvA</fullName>
    </submittedName>
</protein>
<name>A0A291P670_9GAMM</name>
<evidence type="ECO:0000256" key="1">
    <source>
        <dbReference type="ARBA" id="ARBA00009437"/>
    </source>
</evidence>
<dbReference type="Pfam" id="PF00126">
    <property type="entry name" value="HTH_1"/>
    <property type="match status" value="1"/>
</dbReference>
<dbReference type="GO" id="GO:0003700">
    <property type="term" value="F:DNA-binding transcription factor activity"/>
    <property type="evidence" value="ECO:0007669"/>
    <property type="project" value="InterPro"/>
</dbReference>
<evidence type="ECO:0000259" key="5">
    <source>
        <dbReference type="PROSITE" id="PS50931"/>
    </source>
</evidence>
<dbReference type="FunFam" id="1.10.10.10:FF:000038">
    <property type="entry name" value="Glycine cleavage system transcriptional activator"/>
    <property type="match status" value="1"/>
</dbReference>
<accession>A0A291P670</accession>
<dbReference type="OrthoDB" id="6787458at2"/>
<keyword evidence="7" id="KW-1185">Reference proteome</keyword>
<gene>
    <name evidence="6" type="primary">gcvA2</name>
    <name evidence="6" type="ORF">BEI_1416</name>
</gene>
<dbReference type="Proteomes" id="UP000219993">
    <property type="component" value="Chromosome"/>
</dbReference>
<comment type="similarity">
    <text evidence="1">Belongs to the LysR transcriptional regulatory family.</text>
</comment>
<sequence length="324" mass="35470">MSRLPPLIALSYFEVAARTRSFAAAAKELNVTPAAISHQIKALEEYLGVDLFVRHHRRVSLTPAARGALPELHEGFQTLARAVDKIRSYGEERLIVTVCAEPLFATKWIVPRLHRFYARCPEAEVRLQASLHTVDRARESALGVADLKRAGIDVSVRLGYGNYPDLAPRRLLSLDLVPLCAPELASAVDDIETLRGLPLLCDGTLTRLNEPFGWKEWFQQQGCESGGLRELRFGNGLLALEAAIAGQGVLLGSRDLLQAELSAGKLVVVADRPLNCDQAYYVVSAGEGLERPIAGQFREWLLEEAGMPAEEEIPSAPVDLSDNA</sequence>
<dbReference type="PANTHER" id="PTHR30537">
    <property type="entry name" value="HTH-TYPE TRANSCRIPTIONAL REGULATOR"/>
    <property type="match status" value="1"/>
</dbReference>
<evidence type="ECO:0000256" key="4">
    <source>
        <dbReference type="ARBA" id="ARBA00023163"/>
    </source>
</evidence>
<dbReference type="RefSeq" id="WP_097788853.1">
    <property type="nucleotide sequence ID" value="NZ_BAAADT010000012.1"/>
</dbReference>
<evidence type="ECO:0000313" key="7">
    <source>
        <dbReference type="Proteomes" id="UP000219993"/>
    </source>
</evidence>
<evidence type="ECO:0000256" key="3">
    <source>
        <dbReference type="ARBA" id="ARBA00023125"/>
    </source>
</evidence>
<keyword evidence="4" id="KW-0804">Transcription</keyword>
<dbReference type="SUPFAM" id="SSF53850">
    <property type="entry name" value="Periplasmic binding protein-like II"/>
    <property type="match status" value="1"/>
</dbReference>
<keyword evidence="2" id="KW-0805">Transcription regulation</keyword>
<proteinExistence type="inferred from homology"/>
<dbReference type="InterPro" id="IPR036388">
    <property type="entry name" value="WH-like_DNA-bd_sf"/>
</dbReference>
<dbReference type="InterPro" id="IPR036390">
    <property type="entry name" value="WH_DNA-bd_sf"/>
</dbReference>
<dbReference type="Pfam" id="PF03466">
    <property type="entry name" value="LysR_substrate"/>
    <property type="match status" value="1"/>
</dbReference>
<dbReference type="PROSITE" id="PS50931">
    <property type="entry name" value="HTH_LYSR"/>
    <property type="match status" value="1"/>
</dbReference>
<evidence type="ECO:0000256" key="2">
    <source>
        <dbReference type="ARBA" id="ARBA00023015"/>
    </source>
</evidence>
<dbReference type="CDD" id="cd08432">
    <property type="entry name" value="PBP2_GcdR_TrpI_HvrB_AmpR_like"/>
    <property type="match status" value="1"/>
</dbReference>
<dbReference type="SUPFAM" id="SSF46785">
    <property type="entry name" value="Winged helix' DNA-binding domain"/>
    <property type="match status" value="1"/>
</dbReference>
<feature type="domain" description="HTH lysR-type" evidence="5">
    <location>
        <begin position="5"/>
        <end position="62"/>
    </location>
</feature>
<dbReference type="InterPro" id="IPR000847">
    <property type="entry name" value="LysR_HTH_N"/>
</dbReference>
<reference evidence="6 7" key="1">
    <citation type="journal article" date="2017" name="Sci. Rep.">
        <title>Revealing the Saline Adaptation Strategies of the Halophilic Bacterium Halomonas beimenensis through High-throughput Omics and Transposon Mutagenesis Approaches.</title>
        <authorList>
            <person name="Chen Y.H."/>
            <person name="Lin S.S."/>
            <person name="Shyu Y.T."/>
        </authorList>
    </citation>
    <scope>NUCLEOTIDE SEQUENCE [LARGE SCALE GENOMIC DNA]</scope>
    <source>
        <strain evidence="6 7">NTU-111</strain>
    </source>
</reference>
<keyword evidence="3" id="KW-0238">DNA-binding</keyword>
<dbReference type="EMBL" id="CP021435">
    <property type="protein sequence ID" value="ATJ82403.1"/>
    <property type="molecule type" value="Genomic_DNA"/>
</dbReference>
<dbReference type="InterPro" id="IPR058163">
    <property type="entry name" value="LysR-type_TF_proteobact-type"/>
</dbReference>
<dbReference type="InterPro" id="IPR005119">
    <property type="entry name" value="LysR_subst-bd"/>
</dbReference>
<dbReference type="Gene3D" id="1.10.10.10">
    <property type="entry name" value="Winged helix-like DNA-binding domain superfamily/Winged helix DNA-binding domain"/>
    <property type="match status" value="1"/>
</dbReference>
<dbReference type="PANTHER" id="PTHR30537:SF26">
    <property type="entry name" value="GLYCINE CLEAVAGE SYSTEM TRANSCRIPTIONAL ACTIVATOR"/>
    <property type="match status" value="1"/>
</dbReference>
<organism evidence="6 7">
    <name type="scientific">Halomonas beimenensis</name>
    <dbReference type="NCBI Taxonomy" id="475662"/>
    <lineage>
        <taxon>Bacteria</taxon>
        <taxon>Pseudomonadati</taxon>
        <taxon>Pseudomonadota</taxon>
        <taxon>Gammaproteobacteria</taxon>
        <taxon>Oceanospirillales</taxon>
        <taxon>Halomonadaceae</taxon>
        <taxon>Halomonas</taxon>
    </lineage>
</organism>
<evidence type="ECO:0000313" key="6">
    <source>
        <dbReference type="EMBL" id="ATJ82403.1"/>
    </source>
</evidence>
<dbReference type="AlphaFoldDB" id="A0A291P670"/>
<dbReference type="KEGG" id="hbe:BEI_1416"/>
<dbReference type="GO" id="GO:0006351">
    <property type="term" value="P:DNA-templated transcription"/>
    <property type="evidence" value="ECO:0007669"/>
    <property type="project" value="TreeGrafter"/>
</dbReference>
<dbReference type="PRINTS" id="PR00039">
    <property type="entry name" value="HTHLYSR"/>
</dbReference>
<dbReference type="Gene3D" id="3.40.190.10">
    <property type="entry name" value="Periplasmic binding protein-like II"/>
    <property type="match status" value="2"/>
</dbReference>
<dbReference type="GO" id="GO:0043565">
    <property type="term" value="F:sequence-specific DNA binding"/>
    <property type="evidence" value="ECO:0007669"/>
    <property type="project" value="TreeGrafter"/>
</dbReference>